<dbReference type="GO" id="GO:0016787">
    <property type="term" value="F:hydrolase activity"/>
    <property type="evidence" value="ECO:0007669"/>
    <property type="project" value="UniProtKB-KW"/>
</dbReference>
<dbReference type="PIRSF" id="PIRSF003033">
    <property type="entry name" value="Ku70"/>
    <property type="match status" value="1"/>
</dbReference>
<dbReference type="Gene3D" id="1.10.1600.10">
    <property type="match status" value="1"/>
</dbReference>
<dbReference type="SMART" id="SM00559">
    <property type="entry name" value="Ku78"/>
    <property type="match status" value="1"/>
</dbReference>
<dbReference type="InterPro" id="IPR005160">
    <property type="entry name" value="Ku_C"/>
</dbReference>
<dbReference type="Pfam" id="PF03731">
    <property type="entry name" value="Ku_N"/>
    <property type="match status" value="1"/>
</dbReference>
<dbReference type="InterPro" id="IPR005161">
    <property type="entry name" value="Ku_N"/>
</dbReference>
<dbReference type="InterPro" id="IPR016194">
    <property type="entry name" value="SPOC-like_C_dom_sf"/>
</dbReference>
<dbReference type="NCBIfam" id="TIGR00578">
    <property type="entry name" value="ku70"/>
    <property type="match status" value="1"/>
</dbReference>
<evidence type="ECO:0000256" key="4">
    <source>
        <dbReference type="ARBA" id="ARBA00022741"/>
    </source>
</evidence>
<dbReference type="InterPro" id="IPR047087">
    <property type="entry name" value="KU70_core_dom"/>
</dbReference>
<dbReference type="GO" id="GO:0043564">
    <property type="term" value="C:Ku70:Ku80 complex"/>
    <property type="evidence" value="ECO:0007669"/>
    <property type="project" value="InterPro"/>
</dbReference>
<dbReference type="AlphaFoldDB" id="A0A914WFC3"/>
<evidence type="ECO:0000256" key="2">
    <source>
        <dbReference type="ARBA" id="ARBA00005240"/>
    </source>
</evidence>
<feature type="active site" description="Schiff-base intermediate with DNA; for 5'-deoxyribose-5-phosphate lyase activity" evidence="14">
    <location>
        <position position="25"/>
    </location>
</feature>
<evidence type="ECO:0000256" key="11">
    <source>
        <dbReference type="ARBA" id="ARBA00023204"/>
    </source>
</evidence>
<evidence type="ECO:0000313" key="16">
    <source>
        <dbReference type="Proteomes" id="UP000887566"/>
    </source>
</evidence>
<keyword evidence="5" id="KW-0227">DNA damage</keyword>
<evidence type="ECO:0000256" key="14">
    <source>
        <dbReference type="PIRSR" id="PIRSR003033-1"/>
    </source>
</evidence>
<dbReference type="Gene3D" id="2.40.290.10">
    <property type="match status" value="1"/>
</dbReference>
<dbReference type="Pfam" id="PF02735">
    <property type="entry name" value="Ku"/>
    <property type="match status" value="1"/>
</dbReference>
<dbReference type="PANTHER" id="PTHR12604:SF2">
    <property type="entry name" value="X-RAY REPAIR CROSS-COMPLEMENTING PROTEIN 6"/>
    <property type="match status" value="1"/>
</dbReference>
<sequence>MGDDLWNFDDDDLGDDATDGAPYYKAASKDCTVLVVDASKPMFNSKSVQGDGNCFELSLQVVRSLMVQKCCGGEQEYIAIVLINTQSTNNGQSFKHIHIWQDVALPNAERVREIDKMLDSDDIYEEFKEKFGGHGECHYDEALWLSAMLTTNNDIRFGVKRVFLFTNNGEPHKGDSISEKRIQQKVNDLKEQDIDIEVVPTGVDFNGTFWKKVLELSSDLNGSDRLDSLMSDVRRKNIKRRAMGNIKLKIADGVELSVGIFNPIAVAKVPTATRLDRQRNEEVLSHKTYFNQETGEKLLPSDMQKTQMYGGQRIAMEMDEVESLKRIEPAGIVLLGFKPTSYLELEHHVRPSLFLRPNETSIRGSTCLFRALLARCLVHDKMALCRMTARANMPPRLVALLPQREVRDEDGAIEQSPGFHIVFLPFAEDLRNLDKVLKNDDEWPKANAEQVDKARDVVKKLTMHDYSPELFHNPVLVKHYQALEAMALDKNITEEFEDQTKPNFAKMTKRAGAQLDAFRDFIFPAGYDTGSATKKRTVSETFHFFVYTQFSDQ</sequence>
<keyword evidence="4" id="KW-0547">Nucleotide-binding</keyword>
<dbReference type="Proteomes" id="UP000887566">
    <property type="component" value="Unplaced"/>
</dbReference>
<evidence type="ECO:0000256" key="1">
    <source>
        <dbReference type="ARBA" id="ARBA00004123"/>
    </source>
</evidence>
<evidence type="ECO:0000256" key="3">
    <source>
        <dbReference type="ARBA" id="ARBA00014630"/>
    </source>
</evidence>
<dbReference type="Gene3D" id="3.40.50.410">
    <property type="entry name" value="von Willebrand factor, type A domain"/>
    <property type="match status" value="1"/>
</dbReference>
<organism evidence="16 17">
    <name type="scientific">Plectus sambesii</name>
    <dbReference type="NCBI Taxonomy" id="2011161"/>
    <lineage>
        <taxon>Eukaryota</taxon>
        <taxon>Metazoa</taxon>
        <taxon>Ecdysozoa</taxon>
        <taxon>Nematoda</taxon>
        <taxon>Chromadorea</taxon>
        <taxon>Plectida</taxon>
        <taxon>Plectina</taxon>
        <taxon>Plectoidea</taxon>
        <taxon>Plectidae</taxon>
        <taxon>Plectus</taxon>
    </lineage>
</organism>
<dbReference type="PANTHER" id="PTHR12604">
    <property type="entry name" value="KU AUTOANTIGEN DNA HELICASE"/>
    <property type="match status" value="1"/>
</dbReference>
<dbReference type="CDD" id="cd00788">
    <property type="entry name" value="KU70"/>
    <property type="match status" value="1"/>
</dbReference>
<keyword evidence="7" id="KW-0347">Helicase</keyword>
<evidence type="ECO:0000256" key="7">
    <source>
        <dbReference type="ARBA" id="ARBA00022806"/>
    </source>
</evidence>
<comment type="similarity">
    <text evidence="2">Belongs to the ku70 family.</text>
</comment>
<dbReference type="GO" id="GO:0003690">
    <property type="term" value="F:double-stranded DNA binding"/>
    <property type="evidence" value="ECO:0007669"/>
    <property type="project" value="TreeGrafter"/>
</dbReference>
<evidence type="ECO:0000256" key="8">
    <source>
        <dbReference type="ARBA" id="ARBA00022840"/>
    </source>
</evidence>
<keyword evidence="8" id="KW-0067">ATP-binding</keyword>
<evidence type="ECO:0000256" key="13">
    <source>
        <dbReference type="ARBA" id="ARBA00065167"/>
    </source>
</evidence>
<evidence type="ECO:0000259" key="15">
    <source>
        <dbReference type="SMART" id="SM00559"/>
    </source>
</evidence>
<evidence type="ECO:0000256" key="10">
    <source>
        <dbReference type="ARBA" id="ARBA00023172"/>
    </source>
</evidence>
<reference evidence="17" key="1">
    <citation type="submission" date="2022-11" db="UniProtKB">
        <authorList>
            <consortium name="WormBaseParasite"/>
        </authorList>
    </citation>
    <scope>IDENTIFICATION</scope>
</reference>
<feature type="domain" description="Ku" evidence="15">
    <location>
        <begin position="295"/>
        <end position="441"/>
    </location>
</feature>
<keyword evidence="11" id="KW-0234">DNA repair</keyword>
<dbReference type="GO" id="GO:0003678">
    <property type="term" value="F:DNA helicase activity"/>
    <property type="evidence" value="ECO:0007669"/>
    <property type="project" value="InterPro"/>
</dbReference>
<keyword evidence="16" id="KW-1185">Reference proteome</keyword>
<dbReference type="WBParaSite" id="PSAMB.scaffold405size52690.g5709.t1">
    <property type="protein sequence ID" value="PSAMB.scaffold405size52690.g5709.t1"/>
    <property type="gene ID" value="PSAMB.scaffold405size52690.g5709"/>
</dbReference>
<comment type="subcellular location">
    <subcellularLocation>
        <location evidence="1">Nucleus</location>
    </subcellularLocation>
</comment>
<accession>A0A914WFC3</accession>
<keyword evidence="9" id="KW-0238">DNA-binding</keyword>
<dbReference type="InterPro" id="IPR006164">
    <property type="entry name" value="DNA_bd_Ku70/Ku80"/>
</dbReference>
<keyword evidence="12" id="KW-0539">Nucleus</keyword>
<evidence type="ECO:0000256" key="6">
    <source>
        <dbReference type="ARBA" id="ARBA00022801"/>
    </source>
</evidence>
<dbReference type="GO" id="GO:0005524">
    <property type="term" value="F:ATP binding"/>
    <property type="evidence" value="ECO:0007669"/>
    <property type="project" value="UniProtKB-KW"/>
</dbReference>
<dbReference type="FunFam" id="2.40.290.10:FF:000001">
    <property type="entry name" value="X-ray repair cross complementing 6"/>
    <property type="match status" value="1"/>
</dbReference>
<dbReference type="Gene3D" id="4.10.970.10">
    <property type="entry name" value="Ku70, bridge and pillars"/>
    <property type="match status" value="1"/>
</dbReference>
<protein>
    <recommendedName>
        <fullName evidence="3">ATP-dependent DNA helicase 2 subunit 1</fullName>
    </recommendedName>
</protein>
<dbReference type="GO" id="GO:0006303">
    <property type="term" value="P:double-strand break repair via nonhomologous end joining"/>
    <property type="evidence" value="ECO:0007669"/>
    <property type="project" value="InterPro"/>
</dbReference>
<dbReference type="InterPro" id="IPR036465">
    <property type="entry name" value="vWFA_dom_sf"/>
</dbReference>
<keyword evidence="6" id="KW-0378">Hydrolase</keyword>
<evidence type="ECO:0000313" key="17">
    <source>
        <dbReference type="WBParaSite" id="PSAMB.scaffold405size52690.g5709.t1"/>
    </source>
</evidence>
<dbReference type="GO" id="GO:0006310">
    <property type="term" value="P:DNA recombination"/>
    <property type="evidence" value="ECO:0007669"/>
    <property type="project" value="UniProtKB-KW"/>
</dbReference>
<dbReference type="InterPro" id="IPR006165">
    <property type="entry name" value="Ku70"/>
</dbReference>
<dbReference type="GO" id="GO:0000723">
    <property type="term" value="P:telomere maintenance"/>
    <property type="evidence" value="ECO:0007669"/>
    <property type="project" value="InterPro"/>
</dbReference>
<dbReference type="Pfam" id="PF03730">
    <property type="entry name" value="Ku_C"/>
    <property type="match status" value="1"/>
</dbReference>
<keyword evidence="10" id="KW-0233">DNA recombination</keyword>
<dbReference type="SUPFAM" id="SSF53300">
    <property type="entry name" value="vWA-like"/>
    <property type="match status" value="1"/>
</dbReference>
<name>A0A914WFC3_9BILA</name>
<evidence type="ECO:0000256" key="9">
    <source>
        <dbReference type="ARBA" id="ARBA00023125"/>
    </source>
</evidence>
<proteinExistence type="inferred from homology"/>
<dbReference type="GO" id="GO:0042162">
    <property type="term" value="F:telomeric DNA binding"/>
    <property type="evidence" value="ECO:0007669"/>
    <property type="project" value="InterPro"/>
</dbReference>
<comment type="subunit">
    <text evidence="13">Heterodimer of a 70 kDa and a 80 kDa subunit.</text>
</comment>
<dbReference type="GO" id="GO:0003684">
    <property type="term" value="F:damaged DNA binding"/>
    <property type="evidence" value="ECO:0007669"/>
    <property type="project" value="InterPro"/>
</dbReference>
<evidence type="ECO:0000256" key="12">
    <source>
        <dbReference type="ARBA" id="ARBA00023242"/>
    </source>
</evidence>
<dbReference type="InterPro" id="IPR027388">
    <property type="entry name" value="Ku70_bridge/pillars_dom_sf"/>
</dbReference>
<dbReference type="SUPFAM" id="SSF100939">
    <property type="entry name" value="SPOC domain-like"/>
    <property type="match status" value="1"/>
</dbReference>
<evidence type="ECO:0000256" key="5">
    <source>
        <dbReference type="ARBA" id="ARBA00022763"/>
    </source>
</evidence>